<accession>A0A7X8SNU7</accession>
<reference evidence="1 2" key="1">
    <citation type="submission" date="2020-04" db="EMBL/GenBank/DDBJ databases">
        <title>Flammeovirga sp. SR4, a novel species isolated from seawater.</title>
        <authorList>
            <person name="Wang X."/>
        </authorList>
    </citation>
    <scope>NUCLEOTIDE SEQUENCE [LARGE SCALE GENOMIC DNA]</scope>
    <source>
        <strain evidence="1 2">SR4</strain>
    </source>
</reference>
<evidence type="ECO:0000313" key="2">
    <source>
        <dbReference type="Proteomes" id="UP000585050"/>
    </source>
</evidence>
<dbReference type="AlphaFoldDB" id="A0A7X8SNU7"/>
<keyword evidence="2" id="KW-1185">Reference proteome</keyword>
<evidence type="ECO:0000313" key="1">
    <source>
        <dbReference type="EMBL" id="NLR93639.1"/>
    </source>
</evidence>
<comment type="caution">
    <text evidence="1">The sequence shown here is derived from an EMBL/GenBank/DDBJ whole genome shotgun (WGS) entry which is preliminary data.</text>
</comment>
<dbReference type="EMBL" id="JABAIL010000007">
    <property type="protein sequence ID" value="NLR93639.1"/>
    <property type="molecule type" value="Genomic_DNA"/>
</dbReference>
<dbReference type="Proteomes" id="UP000585050">
    <property type="component" value="Unassembled WGS sequence"/>
</dbReference>
<name>A0A7X8SNU7_9BACT</name>
<organism evidence="1 2">
    <name type="scientific">Flammeovirga agarivorans</name>
    <dbReference type="NCBI Taxonomy" id="2726742"/>
    <lineage>
        <taxon>Bacteria</taxon>
        <taxon>Pseudomonadati</taxon>
        <taxon>Bacteroidota</taxon>
        <taxon>Cytophagia</taxon>
        <taxon>Cytophagales</taxon>
        <taxon>Flammeovirgaceae</taxon>
        <taxon>Flammeovirga</taxon>
    </lineage>
</organism>
<dbReference type="Pfam" id="PF20583">
    <property type="entry name" value="DUF6786"/>
    <property type="match status" value="1"/>
</dbReference>
<proteinExistence type="predicted"/>
<protein>
    <submittedName>
        <fullName evidence="1">Uncharacterized protein</fullName>
    </submittedName>
</protein>
<dbReference type="InterPro" id="IPR046713">
    <property type="entry name" value="DUF6786"/>
</dbReference>
<gene>
    <name evidence="1" type="ORF">HGP29_20740</name>
</gene>
<dbReference type="RefSeq" id="WP_211093356.1">
    <property type="nucleotide sequence ID" value="NZ_JABAIL010000007.1"/>
</dbReference>
<sequence length="387" mass="43922">MSLSTTLSCNEESNQIKEGTFGYDVDFLNQYQNTIVLENNNGKSKVAVVPAYQGRILTSSASGNQGNSYGWLNYDAISSGKIEEKINIYGGEDRFWLGPEGGQYSIFFDPKTEFTFENWRTPKEIDTDVFEVVEKSKNKAVFQKEMQLTNYSGFPFHILVNRAVKVFDQAEIEKNISLNLNDLSVDYVGFESINEIKNIGKKAWNKETGLLSIWILGMLNPTKETVVMVPYKSQADYQSYFGDIPTENIKVKDQLILFKADGTHRSKIGLAPQNTIPLLGSYDAEKEVLTVVQFSFNNDQDYVNSMWELQENPYKGDVVNTYNDGPLENGDQLGPFYELESSSPAKELSINESIVHKHITYHFEGNKEDLNKISLRLFKTDLESIKL</sequence>